<keyword evidence="2" id="KW-1185">Reference proteome</keyword>
<organism evidence="1 2">
    <name type="scientific">Musa acuminata subsp. malaccensis</name>
    <name type="common">Wild banana</name>
    <name type="synonym">Musa malaccensis</name>
    <dbReference type="NCBI Taxonomy" id="214687"/>
    <lineage>
        <taxon>Eukaryota</taxon>
        <taxon>Viridiplantae</taxon>
        <taxon>Streptophyta</taxon>
        <taxon>Embryophyta</taxon>
        <taxon>Tracheophyta</taxon>
        <taxon>Spermatophyta</taxon>
        <taxon>Magnoliopsida</taxon>
        <taxon>Liliopsida</taxon>
        <taxon>Zingiberales</taxon>
        <taxon>Musaceae</taxon>
        <taxon>Musa</taxon>
    </lineage>
</organism>
<dbReference type="InParanoid" id="A0A804L724"/>
<evidence type="ECO:0000313" key="2">
    <source>
        <dbReference type="Proteomes" id="UP000012960"/>
    </source>
</evidence>
<reference evidence="1" key="1">
    <citation type="submission" date="2021-05" db="UniProtKB">
        <authorList>
            <consortium name="EnsemblPlants"/>
        </authorList>
    </citation>
    <scope>IDENTIFICATION</scope>
    <source>
        <strain evidence="1">subsp. malaccensis</strain>
    </source>
</reference>
<dbReference type="EnsemblPlants" id="Ma11_t12290.1">
    <property type="protein sequence ID" value="Ma11_p12290.1"/>
    <property type="gene ID" value="Ma11_g12290"/>
</dbReference>
<proteinExistence type="predicted"/>
<dbReference type="Gramene" id="Ma11_t12290.1">
    <property type="protein sequence ID" value="Ma11_p12290.1"/>
    <property type="gene ID" value="Ma11_g12290"/>
</dbReference>
<sequence>MPIPGILVRGKVRRDHGGEGVRASDIGGYGARASVLGGDGGGVPAGARGLVSPASKSSLTISPETPLASCRSWRRRPFAFLNQELSRGTCSESTNRQGRTCRGRAAWRSRQWWTLVGMETQ</sequence>
<evidence type="ECO:0000313" key="1">
    <source>
        <dbReference type="EnsemblPlants" id="Ma11_p12290.1"/>
    </source>
</evidence>
<protein>
    <submittedName>
        <fullName evidence="1">Uncharacterized protein</fullName>
    </submittedName>
</protein>
<accession>A0A804L724</accession>
<dbReference type="AlphaFoldDB" id="A0A804L724"/>
<dbReference type="Proteomes" id="UP000012960">
    <property type="component" value="Unplaced"/>
</dbReference>
<name>A0A804L724_MUSAM</name>